<gene>
    <name evidence="1" type="ORF">BGE01nite_57550</name>
</gene>
<keyword evidence="2" id="KW-1185">Reference proteome</keyword>
<evidence type="ECO:0000313" key="1">
    <source>
        <dbReference type="EMBL" id="GEP46464.1"/>
    </source>
</evidence>
<reference evidence="1 2" key="1">
    <citation type="submission" date="2019-07" db="EMBL/GenBank/DDBJ databases">
        <title>Whole genome shotgun sequence of Brevifollis gellanilyticus NBRC 108608.</title>
        <authorList>
            <person name="Hosoyama A."/>
            <person name="Uohara A."/>
            <person name="Ohji S."/>
            <person name="Ichikawa N."/>
        </authorList>
    </citation>
    <scope>NUCLEOTIDE SEQUENCE [LARGE SCALE GENOMIC DNA]</scope>
    <source>
        <strain evidence="1 2">NBRC 108608</strain>
    </source>
</reference>
<dbReference type="EMBL" id="BKAG01000109">
    <property type="protein sequence ID" value="GEP46464.1"/>
    <property type="molecule type" value="Genomic_DNA"/>
</dbReference>
<dbReference type="InterPro" id="IPR012347">
    <property type="entry name" value="Ferritin-like"/>
</dbReference>
<sequence>MNTTKAEEAQDTLQMYVNDMLAVEQDTAKAIASQSEDANVLKMPAANLVRELASAAQARVQALDSLSNEMGGGVGKAMKEAVASVAGALAGLYGKVRTHPVSRMLRDDYVALSLAVEGYSMLHTTALALGHTRVAALAERHMREITPQVMRLAKAIPPVVVAELAKDFPELDPSAANRGAVACQEAWRQ</sequence>
<dbReference type="OrthoDB" id="197866at2"/>
<protein>
    <submittedName>
        <fullName evidence="1">Uncharacterized protein</fullName>
    </submittedName>
</protein>
<evidence type="ECO:0000313" key="2">
    <source>
        <dbReference type="Proteomes" id="UP000321577"/>
    </source>
</evidence>
<comment type="caution">
    <text evidence="1">The sequence shown here is derived from an EMBL/GenBank/DDBJ whole genome shotgun (WGS) entry which is preliminary data.</text>
</comment>
<organism evidence="1 2">
    <name type="scientific">Brevifollis gellanilyticus</name>
    <dbReference type="NCBI Taxonomy" id="748831"/>
    <lineage>
        <taxon>Bacteria</taxon>
        <taxon>Pseudomonadati</taxon>
        <taxon>Verrucomicrobiota</taxon>
        <taxon>Verrucomicrobiia</taxon>
        <taxon>Verrucomicrobiales</taxon>
        <taxon>Verrucomicrobiaceae</taxon>
    </lineage>
</organism>
<proteinExistence type="predicted"/>
<dbReference type="RefSeq" id="WP_146856356.1">
    <property type="nucleotide sequence ID" value="NZ_BKAG01000109.1"/>
</dbReference>
<name>A0A512MI96_9BACT</name>
<accession>A0A512MI96</accession>
<dbReference type="Gene3D" id="1.20.1260.10">
    <property type="match status" value="1"/>
</dbReference>
<dbReference type="AlphaFoldDB" id="A0A512MI96"/>
<dbReference type="Proteomes" id="UP000321577">
    <property type="component" value="Unassembled WGS sequence"/>
</dbReference>